<dbReference type="AlphaFoldDB" id="A0A0I9S5F0"/>
<sequence length="227" mass="25703">MNRKQLWITKQVNYISKMKKLYFLFSLLMATVIGLSSCESDDSLTNEPPAQEYIDKAKEILVGDLVLSTRATMSGVDKTLLESGCPTKFNFSWREDGTMVLDLSDFTVGAMPFAITFRCATKFMQLNSWEKDEYPGSGWVKFVGTDGNVTTSGDDAADNQEGSGARVDGFLNVDTKQVEFIVDYNMMNVRTETFLQEIDKSRIDRFEEEFAQYEKDLEEAKKEQGKA</sequence>
<reference evidence="1" key="2">
    <citation type="submission" date="2014-07" db="EMBL/GenBank/DDBJ databases">
        <title>Genetics and epidemiology of antimicrobial resistance in B. fragilis group.</title>
        <authorList>
            <person name="Sydenham T.V."/>
            <person name="Hasman H."/>
            <person name="Kemp M."/>
            <person name="Justesen U.S."/>
        </authorList>
    </citation>
    <scope>NUCLEOTIDE SEQUENCE [LARGE SCALE GENOMIC DNA]</scope>
    <source>
        <strain evidence="1">DCMOUH0018B</strain>
    </source>
</reference>
<proteinExistence type="predicted"/>
<evidence type="ECO:0000313" key="1">
    <source>
        <dbReference type="EMBL" id="KFX72897.1"/>
    </source>
</evidence>
<evidence type="ECO:0008006" key="2">
    <source>
        <dbReference type="Google" id="ProtNLM"/>
    </source>
</evidence>
<organism evidence="1">
    <name type="scientific">Bacteroides fragilis</name>
    <dbReference type="NCBI Taxonomy" id="817"/>
    <lineage>
        <taxon>Bacteria</taxon>
        <taxon>Pseudomonadati</taxon>
        <taxon>Bacteroidota</taxon>
        <taxon>Bacteroidia</taxon>
        <taxon>Bacteroidales</taxon>
        <taxon>Bacteroidaceae</taxon>
        <taxon>Bacteroides</taxon>
    </lineage>
</organism>
<comment type="caution">
    <text evidence="1">The sequence shown here is derived from an EMBL/GenBank/DDBJ whole genome shotgun (WGS) entry which is preliminary data.</text>
</comment>
<dbReference type="EMBL" id="JMZZ02000225">
    <property type="protein sequence ID" value="KFX72897.1"/>
    <property type="molecule type" value="Genomic_DNA"/>
</dbReference>
<protein>
    <recommendedName>
        <fullName evidence="2">DUF4903 domain-containing protein</fullName>
    </recommendedName>
</protein>
<gene>
    <name evidence="1" type="ORF">EE52_0221385</name>
</gene>
<dbReference type="PATRIC" id="fig|817.53.peg.4415"/>
<dbReference type="Pfam" id="PF16246">
    <property type="entry name" value="DUF4903"/>
    <property type="match status" value="1"/>
</dbReference>
<name>A0A0I9S5F0_BACFG</name>
<reference evidence="1" key="1">
    <citation type="book" date="2014" name="THE 24TH EUROPEAN CONGRESS OF CLINICAL MICROBIOLOGY AND INFECTIOUS DISEASES" publisher="ECCMID 2014" city="Barcelona, Spain">
        <title>Identification of resistance genes in three multidrug-resistant Bacteroides fragilis isolates by whole genome sequencing.</title>
        <editorList>
            <person name="Unknown"/>
            <person name="A."/>
        </editorList>
        <authorList>
            <person name="Sydenham T.V."/>
            <person name="Hasman H."/>
            <person name="Wang M."/>
            <person name="Soki J."/>
            <person name="Nagy E."/>
            <person name="Justesen U.S."/>
        </authorList>
    </citation>
    <scope>NUCLEOTIDE SEQUENCE</scope>
    <source>
        <strain evidence="1">DCMOUH0018B</strain>
    </source>
</reference>
<accession>A0A0I9S5F0</accession>
<dbReference type="InterPro" id="IPR032597">
    <property type="entry name" value="DUF4903"/>
</dbReference>